<evidence type="ECO:0000256" key="1">
    <source>
        <dbReference type="SAM" id="MobiDB-lite"/>
    </source>
</evidence>
<dbReference type="Proteomes" id="UP001356427">
    <property type="component" value="Unassembled WGS sequence"/>
</dbReference>
<dbReference type="AlphaFoldDB" id="A0AAN8MHR6"/>
<proteinExistence type="predicted"/>
<feature type="compositionally biased region" description="Basic and acidic residues" evidence="1">
    <location>
        <begin position="248"/>
        <end position="258"/>
    </location>
</feature>
<organism evidence="2 3">
    <name type="scientific">Coregonus suidteri</name>
    <dbReference type="NCBI Taxonomy" id="861788"/>
    <lineage>
        <taxon>Eukaryota</taxon>
        <taxon>Metazoa</taxon>
        <taxon>Chordata</taxon>
        <taxon>Craniata</taxon>
        <taxon>Vertebrata</taxon>
        <taxon>Euteleostomi</taxon>
        <taxon>Actinopterygii</taxon>
        <taxon>Neopterygii</taxon>
        <taxon>Teleostei</taxon>
        <taxon>Protacanthopterygii</taxon>
        <taxon>Salmoniformes</taxon>
        <taxon>Salmonidae</taxon>
        <taxon>Coregoninae</taxon>
        <taxon>Coregonus</taxon>
    </lineage>
</organism>
<name>A0AAN8MHR6_9TELE</name>
<keyword evidence="3" id="KW-1185">Reference proteome</keyword>
<protein>
    <submittedName>
        <fullName evidence="2">Uncharacterized protein</fullName>
    </submittedName>
</protein>
<evidence type="ECO:0000313" key="3">
    <source>
        <dbReference type="Proteomes" id="UP001356427"/>
    </source>
</evidence>
<evidence type="ECO:0000313" key="2">
    <source>
        <dbReference type="EMBL" id="KAK6327522.1"/>
    </source>
</evidence>
<accession>A0AAN8MHR6</accession>
<gene>
    <name evidence="2" type="ORF">J4Q44_G00031670</name>
</gene>
<feature type="region of interest" description="Disordered" evidence="1">
    <location>
        <begin position="221"/>
        <end position="266"/>
    </location>
</feature>
<reference evidence="2 3" key="1">
    <citation type="submission" date="2021-04" db="EMBL/GenBank/DDBJ databases">
        <authorList>
            <person name="De Guttry C."/>
            <person name="Zahm M."/>
            <person name="Klopp C."/>
            <person name="Cabau C."/>
            <person name="Louis A."/>
            <person name="Berthelot C."/>
            <person name="Parey E."/>
            <person name="Roest Crollius H."/>
            <person name="Montfort J."/>
            <person name="Robinson-Rechavi M."/>
            <person name="Bucao C."/>
            <person name="Bouchez O."/>
            <person name="Gislard M."/>
            <person name="Lluch J."/>
            <person name="Milhes M."/>
            <person name="Lampietro C."/>
            <person name="Lopez Roques C."/>
            <person name="Donnadieu C."/>
            <person name="Braasch I."/>
            <person name="Desvignes T."/>
            <person name="Postlethwait J."/>
            <person name="Bobe J."/>
            <person name="Wedekind C."/>
            <person name="Guiguen Y."/>
        </authorList>
    </citation>
    <scope>NUCLEOTIDE SEQUENCE [LARGE SCALE GENOMIC DNA]</scope>
    <source>
        <strain evidence="2">Cs_M1</strain>
        <tissue evidence="2">Blood</tissue>
    </source>
</reference>
<comment type="caution">
    <text evidence="2">The sequence shown here is derived from an EMBL/GenBank/DDBJ whole genome shotgun (WGS) entry which is preliminary data.</text>
</comment>
<dbReference type="EMBL" id="JAGTTL010000002">
    <property type="protein sequence ID" value="KAK6327522.1"/>
    <property type="molecule type" value="Genomic_DNA"/>
</dbReference>
<sequence length="266" mass="29725">MEPVHSETVLTDIMQTVTVQRDPAPTDFTEIIQTDMSTTNETDVVPTNDTVNVVSLLRMPIPCRCSAIPLPPRGQRAGNCHSGDPDGRAAARVSLLLHVEPRQSEAHPIPPATPSPGQEETLHSIEGWQCMLWRDLSDLAELQDYSGTNRELCMSPPDQMLSSWSSHRHHLDTGTSVKYSKSLDRLEACFGKELGKTFEGILHPSLLVNPHQREAECGVECRTRGGQGESDHEENPRLRGGARRQRHFTQDSMKDGEWQQKPVFVY</sequence>
<feature type="compositionally biased region" description="Basic and acidic residues" evidence="1">
    <location>
        <begin position="221"/>
        <end position="237"/>
    </location>
</feature>